<keyword evidence="7 12" id="KW-0040">ANK repeat</keyword>
<evidence type="ECO:0000256" key="14">
    <source>
        <dbReference type="SAM" id="Phobius"/>
    </source>
</evidence>
<feature type="transmembrane region" description="Helical" evidence="14">
    <location>
        <begin position="616"/>
        <end position="632"/>
    </location>
</feature>
<gene>
    <name evidence="16" type="ORF">Fcan01_13085</name>
</gene>
<dbReference type="SUPFAM" id="SSF48403">
    <property type="entry name" value="Ankyrin repeat"/>
    <property type="match status" value="1"/>
</dbReference>
<feature type="transmembrane region" description="Helical" evidence="14">
    <location>
        <begin position="582"/>
        <end position="604"/>
    </location>
</feature>
<keyword evidence="10" id="KW-0325">Glycoprotein</keyword>
<keyword evidence="4 14" id="KW-0812">Transmembrane</keyword>
<organism evidence="16 17">
    <name type="scientific">Folsomia candida</name>
    <name type="common">Springtail</name>
    <dbReference type="NCBI Taxonomy" id="158441"/>
    <lineage>
        <taxon>Eukaryota</taxon>
        <taxon>Metazoa</taxon>
        <taxon>Ecdysozoa</taxon>
        <taxon>Arthropoda</taxon>
        <taxon>Hexapoda</taxon>
        <taxon>Collembola</taxon>
        <taxon>Entomobryomorpha</taxon>
        <taxon>Isotomoidea</taxon>
        <taxon>Isotomidae</taxon>
        <taxon>Proisotominae</taxon>
        <taxon>Folsomia</taxon>
    </lineage>
</organism>
<name>A0A226E3Q7_FOLCA</name>
<feature type="transmembrane region" description="Helical" evidence="14">
    <location>
        <begin position="552"/>
        <end position="570"/>
    </location>
</feature>
<accession>A0A226E3Q7</accession>
<evidence type="ECO:0000256" key="8">
    <source>
        <dbReference type="ARBA" id="ARBA00023065"/>
    </source>
</evidence>
<dbReference type="InterPro" id="IPR002110">
    <property type="entry name" value="Ankyrin_rpt"/>
</dbReference>
<evidence type="ECO:0000256" key="2">
    <source>
        <dbReference type="ARBA" id="ARBA00022448"/>
    </source>
</evidence>
<feature type="transmembrane region" description="Helical" evidence="14">
    <location>
        <begin position="727"/>
        <end position="753"/>
    </location>
</feature>
<evidence type="ECO:0000259" key="15">
    <source>
        <dbReference type="Pfam" id="PF00520"/>
    </source>
</evidence>
<evidence type="ECO:0000256" key="3">
    <source>
        <dbReference type="ARBA" id="ARBA00022606"/>
    </source>
</evidence>
<keyword evidence="9 14" id="KW-0472">Membrane</keyword>
<comment type="subcellular location">
    <subcellularLocation>
        <location evidence="1">Membrane</location>
        <topology evidence="1">Multi-pass membrane protein</topology>
    </subcellularLocation>
</comment>
<keyword evidence="6 14" id="KW-1133">Transmembrane helix</keyword>
<evidence type="ECO:0000256" key="11">
    <source>
        <dbReference type="ARBA" id="ARBA00023303"/>
    </source>
</evidence>
<evidence type="ECO:0000256" key="5">
    <source>
        <dbReference type="ARBA" id="ARBA00022737"/>
    </source>
</evidence>
<dbReference type="OMA" id="GESESAC"/>
<dbReference type="OrthoDB" id="5402602at2759"/>
<feature type="compositionally biased region" description="Polar residues" evidence="13">
    <location>
        <begin position="16"/>
        <end position="33"/>
    </location>
</feature>
<evidence type="ECO:0000256" key="10">
    <source>
        <dbReference type="ARBA" id="ARBA00023180"/>
    </source>
</evidence>
<evidence type="ECO:0000256" key="7">
    <source>
        <dbReference type="ARBA" id="ARBA00023043"/>
    </source>
</evidence>
<keyword evidence="3" id="KW-0716">Sensory transduction</keyword>
<dbReference type="PANTHER" id="PTHR47143:SF1">
    <property type="entry name" value="ION_TRANS DOMAIN-CONTAINING PROTEIN"/>
    <property type="match status" value="1"/>
</dbReference>
<dbReference type="AlphaFoldDB" id="A0A226E3Q7"/>
<feature type="region of interest" description="Disordered" evidence="13">
    <location>
        <begin position="1"/>
        <end position="33"/>
    </location>
</feature>
<dbReference type="GO" id="GO:0005216">
    <property type="term" value="F:monoatomic ion channel activity"/>
    <property type="evidence" value="ECO:0007669"/>
    <property type="project" value="InterPro"/>
</dbReference>
<dbReference type="Pfam" id="PF12796">
    <property type="entry name" value="Ank_2"/>
    <property type="match status" value="2"/>
</dbReference>
<keyword evidence="16" id="KW-0675">Receptor</keyword>
<keyword evidence="17" id="KW-1185">Reference proteome</keyword>
<keyword evidence="8" id="KW-0406">Ion transport</keyword>
<feature type="domain" description="Ion transport" evidence="15">
    <location>
        <begin position="560"/>
        <end position="763"/>
    </location>
</feature>
<feature type="transmembrane region" description="Helical" evidence="14">
    <location>
        <begin position="495"/>
        <end position="519"/>
    </location>
</feature>
<dbReference type="PANTHER" id="PTHR47143">
    <property type="entry name" value="TRANSIENT RECEPTOR POTENTIAL CATION CHANNEL PROTEIN PAINLESS"/>
    <property type="match status" value="1"/>
</dbReference>
<dbReference type="Gene3D" id="1.25.40.20">
    <property type="entry name" value="Ankyrin repeat-containing domain"/>
    <property type="match status" value="2"/>
</dbReference>
<comment type="caution">
    <text evidence="16">The sequence shown here is derived from an EMBL/GenBank/DDBJ whole genome shotgun (WGS) entry which is preliminary data.</text>
</comment>
<dbReference type="InterPro" id="IPR005821">
    <property type="entry name" value="Ion_trans_dom"/>
</dbReference>
<dbReference type="PROSITE" id="PS50088">
    <property type="entry name" value="ANK_REPEAT"/>
    <property type="match status" value="1"/>
</dbReference>
<dbReference type="STRING" id="158441.A0A226E3Q7"/>
<reference evidence="16 17" key="1">
    <citation type="submission" date="2015-12" db="EMBL/GenBank/DDBJ databases">
        <title>The genome of Folsomia candida.</title>
        <authorList>
            <person name="Faddeeva A."/>
            <person name="Derks M.F."/>
            <person name="Anvar Y."/>
            <person name="Smit S."/>
            <person name="Van Straalen N."/>
            <person name="Roelofs D."/>
        </authorList>
    </citation>
    <scope>NUCLEOTIDE SEQUENCE [LARGE SCALE GENOMIC DNA]</scope>
    <source>
        <strain evidence="16 17">VU population</strain>
        <tissue evidence="16">Whole body</tissue>
    </source>
</reference>
<proteinExistence type="predicted"/>
<keyword evidence="2" id="KW-0813">Transport</keyword>
<evidence type="ECO:0000256" key="4">
    <source>
        <dbReference type="ARBA" id="ARBA00022692"/>
    </source>
</evidence>
<dbReference type="Proteomes" id="UP000198287">
    <property type="component" value="Unassembled WGS sequence"/>
</dbReference>
<keyword evidence="5" id="KW-0677">Repeat</keyword>
<dbReference type="Pfam" id="PF00520">
    <property type="entry name" value="Ion_trans"/>
    <property type="match status" value="1"/>
</dbReference>
<evidence type="ECO:0000313" key="17">
    <source>
        <dbReference type="Proteomes" id="UP000198287"/>
    </source>
</evidence>
<sequence length="877" mass="98604">MGSDEDSVREKLLPSNILQINQSESESQTQRVSMNSAIIQNEKEGDNNKSEDLEEGDLRLHDLVYDPDNIEEIENLVNEEPKLVSERDNEGRTPLHTLTLAGDEQAVEIAKILLGVIESEENLSLISIDRQEVLNLQDGDSSSALHYAARGRQPELVAALVRWGANAGLKDANGNSALHLVSEGNTEKAVEVAKILLSNDPKRTQINSVNNNEHTPLHMAIGKKAPKMVDFLLQPENKADLTVKNSIGRTALHYACSATGESESACDIVASLLKRCTKAQLNQVDCRGRTILHLAALKRLPKIVKLLMTDERIDVAKTDDKGRSALHYATEDGCYTKGHLCVEALIDREFPKYGDQVQYLFKTEDNIQKNTPFMYASVNCPAATMQKYVDLCPKPQYWLSSIYMTLIYKNSPLALKPLMDKAFSEDQNDTQEGEDGINTDFGLITGYVDPVEIMPQQETKYLKQAQWWSYDAQREILLHPLVQYFVMKKWQKLRLIISFWVLWQLIWLAAYTTVSLSFYTPRADGNHSSPVHLEGESPNSGDDNRSGSGTQALALLGSVVMLVYLVGSVVNECFEMFTIGSAYILSLTNMLQLVQCVLGFIAIYPVFTGWDEPATWMKYTTAIGILLAYTLSMRDIGKLHSEIGLIVEVLKQVLIQIVQVLVCCSPLLIGFTIAFIIIFDEEESLNSSFPGPIVKVLVMMTGEFEYNDTFKDDDGSQKVPANAYIRIIRLIFFLAFLISIPVAYFNLLTGFALDKVMELRERAKVARVAKQLEHIYFIESILLSFRPLRKIFSHASVVSFLRRLNVTSQWFNTETGPQLKFETLIKERIRKSERNFKHATGLRHKLCLPFRFCQPGLPEEVMSQIYSLASPPPSSSS</sequence>
<evidence type="ECO:0000256" key="13">
    <source>
        <dbReference type="SAM" id="MobiDB-lite"/>
    </source>
</evidence>
<dbReference type="InterPro" id="IPR036770">
    <property type="entry name" value="Ankyrin_rpt-contain_sf"/>
</dbReference>
<evidence type="ECO:0000256" key="6">
    <source>
        <dbReference type="ARBA" id="ARBA00022989"/>
    </source>
</evidence>
<evidence type="ECO:0000313" key="16">
    <source>
        <dbReference type="EMBL" id="OXA51908.1"/>
    </source>
</evidence>
<feature type="transmembrane region" description="Helical" evidence="14">
    <location>
        <begin position="653"/>
        <end position="679"/>
    </location>
</feature>
<evidence type="ECO:0000256" key="9">
    <source>
        <dbReference type="ARBA" id="ARBA00023136"/>
    </source>
</evidence>
<dbReference type="GO" id="GO:0034703">
    <property type="term" value="C:cation channel complex"/>
    <property type="evidence" value="ECO:0007669"/>
    <property type="project" value="UniProtKB-ARBA"/>
</dbReference>
<keyword evidence="11" id="KW-0407">Ion channel</keyword>
<evidence type="ECO:0000256" key="12">
    <source>
        <dbReference type="PROSITE-ProRule" id="PRU00023"/>
    </source>
</evidence>
<dbReference type="EMBL" id="LNIX01000007">
    <property type="protein sequence ID" value="OXA51908.1"/>
    <property type="molecule type" value="Genomic_DNA"/>
</dbReference>
<evidence type="ECO:0000256" key="1">
    <source>
        <dbReference type="ARBA" id="ARBA00004141"/>
    </source>
</evidence>
<dbReference type="PROSITE" id="PS50297">
    <property type="entry name" value="ANK_REP_REGION"/>
    <property type="match status" value="1"/>
</dbReference>
<protein>
    <submittedName>
        <fullName evidence="16">Transient receptor potential channel pyrexia</fullName>
    </submittedName>
</protein>
<dbReference type="SMART" id="SM00248">
    <property type="entry name" value="ANK"/>
    <property type="match status" value="7"/>
</dbReference>
<feature type="compositionally biased region" description="Basic and acidic residues" evidence="13">
    <location>
        <begin position="1"/>
        <end position="12"/>
    </location>
</feature>
<dbReference type="InterPro" id="IPR052076">
    <property type="entry name" value="TRP_cation_channel"/>
</dbReference>
<feature type="repeat" description="ANK" evidence="12">
    <location>
        <begin position="140"/>
        <end position="172"/>
    </location>
</feature>